<protein>
    <submittedName>
        <fullName evidence="2">Uncharacterized protein</fullName>
    </submittedName>
</protein>
<dbReference type="AlphaFoldDB" id="A0A2N9LCX3"/>
<feature type="compositionally biased region" description="Polar residues" evidence="1">
    <location>
        <begin position="1"/>
        <end position="10"/>
    </location>
</feature>
<evidence type="ECO:0000313" key="2">
    <source>
        <dbReference type="EMBL" id="SPE20904.1"/>
    </source>
</evidence>
<reference evidence="3" key="1">
    <citation type="submission" date="2018-02" db="EMBL/GenBank/DDBJ databases">
        <authorList>
            <person name="Hausmann B."/>
        </authorList>
    </citation>
    <scope>NUCLEOTIDE SEQUENCE [LARGE SCALE GENOMIC DNA]</scope>
    <source>
        <strain evidence="3">Peat soil MAG SbA5</strain>
    </source>
</reference>
<evidence type="ECO:0000256" key="1">
    <source>
        <dbReference type="SAM" id="MobiDB-lite"/>
    </source>
</evidence>
<dbReference type="Proteomes" id="UP000239735">
    <property type="component" value="Unassembled WGS sequence"/>
</dbReference>
<proteinExistence type="predicted"/>
<name>A0A2N9LCX3_9BACT</name>
<accession>A0A2N9LCX3</accession>
<organism evidence="2 3">
    <name type="scientific">Candidatus Sulfuritelmatomonas gaucii</name>
    <dbReference type="NCBI Taxonomy" id="2043161"/>
    <lineage>
        <taxon>Bacteria</taxon>
        <taxon>Pseudomonadati</taxon>
        <taxon>Acidobacteriota</taxon>
        <taxon>Terriglobia</taxon>
        <taxon>Terriglobales</taxon>
        <taxon>Acidobacteriaceae</taxon>
        <taxon>Candidatus Sulfuritelmatomonas</taxon>
    </lineage>
</organism>
<gene>
    <name evidence="2" type="ORF">SBA5_30109</name>
</gene>
<feature type="region of interest" description="Disordered" evidence="1">
    <location>
        <begin position="46"/>
        <end position="65"/>
    </location>
</feature>
<sequence length="96" mass="10158">MGLAPTSQPGPTKILRETTDHNPLASNPASAYLLLQVPAFKNQAGAGGFRDFPPLPAAKENRTGSRRTLPVTLSLRGFPIVFASTRAHAELAVPNP</sequence>
<feature type="region of interest" description="Disordered" evidence="1">
    <location>
        <begin position="1"/>
        <end position="26"/>
    </location>
</feature>
<evidence type="ECO:0000313" key="3">
    <source>
        <dbReference type="Proteomes" id="UP000239735"/>
    </source>
</evidence>
<dbReference type="EMBL" id="OKRB01000086">
    <property type="protein sequence ID" value="SPE20904.1"/>
    <property type="molecule type" value="Genomic_DNA"/>
</dbReference>